<dbReference type="Pfam" id="PF06181">
    <property type="entry name" value="Urate_ox_N"/>
    <property type="match status" value="1"/>
</dbReference>
<protein>
    <submittedName>
        <fullName evidence="4">Urate hydroxylase PuuD</fullName>
    </submittedName>
</protein>
<feature type="transmembrane region" description="Helical" evidence="2">
    <location>
        <begin position="150"/>
        <end position="168"/>
    </location>
</feature>
<feature type="domain" description="Urate oxidase N-terminal" evidence="3">
    <location>
        <begin position="5"/>
        <end position="292"/>
    </location>
</feature>
<evidence type="ECO:0000256" key="2">
    <source>
        <dbReference type="SAM" id="Phobius"/>
    </source>
</evidence>
<gene>
    <name evidence="4" type="ORF">MUB46_19785</name>
</gene>
<evidence type="ECO:0000313" key="4">
    <source>
        <dbReference type="EMBL" id="MCT8974112.1"/>
    </source>
</evidence>
<keyword evidence="5" id="KW-1185">Reference proteome</keyword>
<accession>A0AAW5R4Q2</accession>
<feature type="region of interest" description="Disordered" evidence="1">
    <location>
        <begin position="370"/>
        <end position="394"/>
    </location>
</feature>
<feature type="transmembrane region" description="Helical" evidence="2">
    <location>
        <begin position="251"/>
        <end position="269"/>
    </location>
</feature>
<feature type="transmembrane region" description="Helical" evidence="2">
    <location>
        <begin position="121"/>
        <end position="138"/>
    </location>
</feature>
<feature type="transmembrane region" description="Helical" evidence="2">
    <location>
        <begin position="12"/>
        <end position="34"/>
    </location>
</feature>
<feature type="transmembrane region" description="Helical" evidence="2">
    <location>
        <begin position="281"/>
        <end position="299"/>
    </location>
</feature>
<dbReference type="GO" id="GO:0020037">
    <property type="term" value="F:heme binding"/>
    <property type="evidence" value="ECO:0007669"/>
    <property type="project" value="InterPro"/>
</dbReference>
<organism evidence="4 5">
    <name type="scientific">Microbaculum marinisediminis</name>
    <dbReference type="NCBI Taxonomy" id="2931392"/>
    <lineage>
        <taxon>Bacteria</taxon>
        <taxon>Pseudomonadati</taxon>
        <taxon>Pseudomonadota</taxon>
        <taxon>Alphaproteobacteria</taxon>
        <taxon>Hyphomicrobiales</taxon>
        <taxon>Tepidamorphaceae</taxon>
        <taxon>Microbaculum</taxon>
    </lineage>
</organism>
<name>A0AAW5R4Q2_9HYPH</name>
<dbReference type="AlphaFoldDB" id="A0AAW5R4Q2"/>
<dbReference type="SUPFAM" id="SSF46626">
    <property type="entry name" value="Cytochrome c"/>
    <property type="match status" value="1"/>
</dbReference>
<reference evidence="4 5" key="1">
    <citation type="submission" date="2022-04" db="EMBL/GenBank/DDBJ databases">
        <authorList>
            <person name="Ye Y.-Q."/>
            <person name="Du Z.-J."/>
        </authorList>
    </citation>
    <scope>NUCLEOTIDE SEQUENCE [LARGE SCALE GENOMIC DNA]</scope>
    <source>
        <strain evidence="4 5">A6E488</strain>
    </source>
</reference>
<evidence type="ECO:0000313" key="5">
    <source>
        <dbReference type="Proteomes" id="UP001320898"/>
    </source>
</evidence>
<dbReference type="EMBL" id="JALIDZ010000010">
    <property type="protein sequence ID" value="MCT8974112.1"/>
    <property type="molecule type" value="Genomic_DNA"/>
</dbReference>
<keyword evidence="2" id="KW-1133">Transmembrane helix</keyword>
<dbReference type="InterPro" id="IPR010389">
    <property type="entry name" value="Urate_ox_N"/>
</dbReference>
<proteinExistence type="predicted"/>
<evidence type="ECO:0000259" key="3">
    <source>
        <dbReference type="Pfam" id="PF06181"/>
    </source>
</evidence>
<keyword evidence="2" id="KW-0472">Membrane</keyword>
<feature type="transmembrane region" description="Helical" evidence="2">
    <location>
        <begin position="174"/>
        <end position="195"/>
    </location>
</feature>
<dbReference type="Proteomes" id="UP001320898">
    <property type="component" value="Unassembled WGS sequence"/>
</dbReference>
<sequence>MLVFLVDWLNLLVRWAHFVFGVGWIGASFYFVWLDLSLRQREKMNPGVYGTSWLVHGGGFYHVEKYSVAPARLPEDLHWFIWEAYLTWVTGFALLILQYYFNATAYLIDPQVLDLAPREAIAISVASLAAGWLIYDGLCRSPIGSNPALLGLAVFAEVCLAAYLYSHVFSGRAALIHVGALVGTMMAANVFMVIIPNQRKMTASLLQGEDPDPRLGQIGKQRSTHNNYLTLPVLLMMVSGHYPMLYSHPHTWLIVAFILVIGAMVRHFINRADAGDAFPTYSWALLVAALGLVGAIFLTQPEPRSQTAIAVPSDRDVLAILDKHCVMCHSPQPSHDGFEVPPADVALDTIPDLRRFAERVMAQAVRGDAMPLGNETGMTDQERDQLGAWIEDRQ</sequence>
<feature type="compositionally biased region" description="Basic and acidic residues" evidence="1">
    <location>
        <begin position="380"/>
        <end position="394"/>
    </location>
</feature>
<keyword evidence="2" id="KW-0812">Transmembrane</keyword>
<comment type="caution">
    <text evidence="4">The sequence shown here is derived from an EMBL/GenBank/DDBJ whole genome shotgun (WGS) entry which is preliminary data.</text>
</comment>
<feature type="transmembrane region" description="Helical" evidence="2">
    <location>
        <begin position="228"/>
        <end position="245"/>
    </location>
</feature>
<dbReference type="GO" id="GO:0009055">
    <property type="term" value="F:electron transfer activity"/>
    <property type="evidence" value="ECO:0007669"/>
    <property type="project" value="InterPro"/>
</dbReference>
<feature type="transmembrane region" description="Helical" evidence="2">
    <location>
        <begin position="80"/>
        <end position="101"/>
    </location>
</feature>
<dbReference type="InterPro" id="IPR036909">
    <property type="entry name" value="Cyt_c-like_dom_sf"/>
</dbReference>
<dbReference type="RefSeq" id="WP_261617695.1">
    <property type="nucleotide sequence ID" value="NZ_JALIDZ010000010.1"/>
</dbReference>
<evidence type="ECO:0000256" key="1">
    <source>
        <dbReference type="SAM" id="MobiDB-lite"/>
    </source>
</evidence>